<evidence type="ECO:0000313" key="4">
    <source>
        <dbReference type="Proteomes" id="UP000465778"/>
    </source>
</evidence>
<sequence length="241" mass="28463">MEEDILLKEHILAIHKLHPYFGYKRVTRALSREGIVINHKRVRRLMRELGIKSVIRKKRPFYGHRGSIVFPNVLNREFSAENRFEKLVTDITYVRVGEDFAYLSAVLDLYNNEIVAWELSKRNDLELVLNTLKQLEGKPLKEQALIHSDQGFQYTTKVYENHLKKLNIQGSHSRRGNCHDNACIECFFSHLKTEKLYLVRLKTIEQAYLAIKQYIDFYNTERFQEKFNGLSPIEYREKAAA</sequence>
<proteinExistence type="predicted"/>
<organism evidence="3 4">
    <name type="scientific">Cytobacillus firmus</name>
    <name type="common">Bacillus firmus</name>
    <dbReference type="NCBI Taxonomy" id="1399"/>
    <lineage>
        <taxon>Bacteria</taxon>
        <taxon>Bacillati</taxon>
        <taxon>Bacillota</taxon>
        <taxon>Bacilli</taxon>
        <taxon>Bacillales</taxon>
        <taxon>Bacillaceae</taxon>
        <taxon>Cytobacillus</taxon>
    </lineage>
</organism>
<dbReference type="GO" id="GO:0015074">
    <property type="term" value="P:DNA integration"/>
    <property type="evidence" value="ECO:0007669"/>
    <property type="project" value="InterPro"/>
</dbReference>
<dbReference type="InterPro" id="IPR050900">
    <property type="entry name" value="Transposase_IS3/IS150/IS904"/>
</dbReference>
<dbReference type="Pfam" id="PF00665">
    <property type="entry name" value="rve"/>
    <property type="match status" value="1"/>
</dbReference>
<dbReference type="NCBIfam" id="NF033516">
    <property type="entry name" value="transpos_IS3"/>
    <property type="match status" value="1"/>
</dbReference>
<dbReference type="EMBL" id="VDEM01000053">
    <property type="protein sequence ID" value="KAF0822573.1"/>
    <property type="molecule type" value="Genomic_DNA"/>
</dbReference>
<gene>
    <name evidence="3" type="ORF">KIS1582_3662</name>
</gene>
<evidence type="ECO:0000313" key="3">
    <source>
        <dbReference type="EMBL" id="KAF0822573.1"/>
    </source>
</evidence>
<dbReference type="Pfam" id="PF13333">
    <property type="entry name" value="rve_2"/>
    <property type="match status" value="1"/>
</dbReference>
<dbReference type="Proteomes" id="UP000465778">
    <property type="component" value="Unassembled WGS sequence"/>
</dbReference>
<dbReference type="Gene3D" id="3.30.420.10">
    <property type="entry name" value="Ribonuclease H-like superfamily/Ribonuclease H"/>
    <property type="match status" value="1"/>
</dbReference>
<name>A0A800MU70_CYTFI</name>
<dbReference type="PANTHER" id="PTHR46889">
    <property type="entry name" value="TRANSPOSASE INSF FOR INSERTION SEQUENCE IS3B-RELATED"/>
    <property type="match status" value="1"/>
</dbReference>
<dbReference type="GO" id="GO:0003676">
    <property type="term" value="F:nucleic acid binding"/>
    <property type="evidence" value="ECO:0007669"/>
    <property type="project" value="InterPro"/>
</dbReference>
<accession>A0A800MU70</accession>
<protein>
    <submittedName>
        <fullName evidence="3">Transposase</fullName>
    </submittedName>
</protein>
<comment type="function">
    <text evidence="1">Involved in the transposition of the insertion sequence.</text>
</comment>
<dbReference type="Pfam" id="PF13276">
    <property type="entry name" value="HTH_21"/>
    <property type="match status" value="1"/>
</dbReference>
<dbReference type="PANTHER" id="PTHR46889:SF4">
    <property type="entry name" value="TRANSPOSASE INSO FOR INSERTION SEQUENCE ELEMENT IS911B-RELATED"/>
    <property type="match status" value="1"/>
</dbReference>
<comment type="caution">
    <text evidence="3">The sequence shown here is derived from an EMBL/GenBank/DDBJ whole genome shotgun (WGS) entry which is preliminary data.</text>
</comment>
<dbReference type="InterPro" id="IPR025948">
    <property type="entry name" value="HTH-like_dom"/>
</dbReference>
<dbReference type="InterPro" id="IPR036397">
    <property type="entry name" value="RNaseH_sf"/>
</dbReference>
<dbReference type="AlphaFoldDB" id="A0A800MU70"/>
<dbReference type="PROSITE" id="PS50994">
    <property type="entry name" value="INTEGRASE"/>
    <property type="match status" value="1"/>
</dbReference>
<reference evidence="3 4" key="1">
    <citation type="journal article" date="2020" name="G3 (Bethesda)">
        <title>Whole Genome Sequencing and Comparative Genomics of Two Nematicidal Bacillus Strains Reveals a Wide Range of Possible Virulence Factors.</title>
        <authorList>
            <person name="Susic N."/>
            <person name="Janezic S."/>
            <person name="Rupnik M."/>
            <person name="Geric Stare B."/>
        </authorList>
    </citation>
    <scope>NUCLEOTIDE SEQUENCE [LARGE SCALE GENOMIC DNA]</scope>
    <source>
        <strain evidence="3 4">I-1582</strain>
    </source>
</reference>
<dbReference type="InterPro" id="IPR048020">
    <property type="entry name" value="Transpos_IS3"/>
</dbReference>
<dbReference type="SUPFAM" id="SSF53098">
    <property type="entry name" value="Ribonuclease H-like"/>
    <property type="match status" value="1"/>
</dbReference>
<feature type="domain" description="Integrase catalytic" evidence="2">
    <location>
        <begin position="79"/>
        <end position="240"/>
    </location>
</feature>
<evidence type="ECO:0000259" key="2">
    <source>
        <dbReference type="PROSITE" id="PS50994"/>
    </source>
</evidence>
<dbReference type="InterPro" id="IPR012337">
    <property type="entry name" value="RNaseH-like_sf"/>
</dbReference>
<dbReference type="InterPro" id="IPR001584">
    <property type="entry name" value="Integrase_cat-core"/>
</dbReference>
<evidence type="ECO:0000256" key="1">
    <source>
        <dbReference type="ARBA" id="ARBA00002286"/>
    </source>
</evidence>